<dbReference type="AlphaFoldDB" id="A0AAJ7X6K6"/>
<evidence type="ECO:0000313" key="22">
    <source>
        <dbReference type="Proteomes" id="UP001318040"/>
    </source>
</evidence>
<reference evidence="23" key="1">
    <citation type="submission" date="2025-08" db="UniProtKB">
        <authorList>
            <consortium name="RefSeq"/>
        </authorList>
    </citation>
    <scope>IDENTIFICATION</scope>
    <source>
        <tissue evidence="23">Sperm</tissue>
    </source>
</reference>
<dbReference type="CTD" id="51547"/>
<dbReference type="GO" id="GO:0097372">
    <property type="term" value="F:histone H3K18 deacetylase activity, NAD-dependent"/>
    <property type="evidence" value="ECO:0007669"/>
    <property type="project" value="TreeGrafter"/>
</dbReference>
<dbReference type="RefSeq" id="XP_032823130.1">
    <property type="nucleotide sequence ID" value="XM_032967239.1"/>
</dbReference>
<dbReference type="PROSITE" id="PS50305">
    <property type="entry name" value="SIRTUIN"/>
    <property type="match status" value="1"/>
</dbReference>
<evidence type="ECO:0000256" key="18">
    <source>
        <dbReference type="ARBA" id="ARBA00075188"/>
    </source>
</evidence>
<organism evidence="22 23">
    <name type="scientific">Petromyzon marinus</name>
    <name type="common">Sea lamprey</name>
    <dbReference type="NCBI Taxonomy" id="7757"/>
    <lineage>
        <taxon>Eukaryota</taxon>
        <taxon>Metazoa</taxon>
        <taxon>Chordata</taxon>
        <taxon>Craniata</taxon>
        <taxon>Vertebrata</taxon>
        <taxon>Cyclostomata</taxon>
        <taxon>Hyperoartia</taxon>
        <taxon>Petromyzontiformes</taxon>
        <taxon>Petromyzontidae</taxon>
        <taxon>Petromyzon</taxon>
    </lineage>
</organism>
<dbReference type="GO" id="GO:0000785">
    <property type="term" value="C:chromatin"/>
    <property type="evidence" value="ECO:0007669"/>
    <property type="project" value="TreeGrafter"/>
</dbReference>
<evidence type="ECO:0000256" key="17">
    <source>
        <dbReference type="ARBA" id="ARBA00074008"/>
    </source>
</evidence>
<dbReference type="PANTHER" id="PTHR11085:SF1">
    <property type="entry name" value="NAD-DEPENDENT PROTEIN DEACETYLASE SIRTUIN-7"/>
    <property type="match status" value="1"/>
</dbReference>
<keyword evidence="5 19" id="KW-0479">Metal-binding</keyword>
<evidence type="ECO:0000256" key="3">
    <source>
        <dbReference type="ARBA" id="ARBA00022553"/>
    </source>
</evidence>
<evidence type="ECO:0000256" key="8">
    <source>
        <dbReference type="ARBA" id="ARBA00038170"/>
    </source>
</evidence>
<dbReference type="GO" id="GO:0035861">
    <property type="term" value="C:site of double-strand break"/>
    <property type="evidence" value="ECO:0007669"/>
    <property type="project" value="UniProtKB-ARBA"/>
</dbReference>
<evidence type="ECO:0000256" key="7">
    <source>
        <dbReference type="ARBA" id="ARBA00023027"/>
    </source>
</evidence>
<dbReference type="InterPro" id="IPR003000">
    <property type="entry name" value="Sirtuin"/>
</dbReference>
<keyword evidence="6 19" id="KW-0862">Zinc</keyword>
<dbReference type="InterPro" id="IPR050134">
    <property type="entry name" value="NAD-dep_sirtuin_deacylases"/>
</dbReference>
<dbReference type="PANTHER" id="PTHR11085">
    <property type="entry name" value="NAD-DEPENDENT PROTEIN DEACYLASE SIRTUIN-5, MITOCHONDRIAL-RELATED"/>
    <property type="match status" value="1"/>
</dbReference>
<keyword evidence="4" id="KW-0808">Transferase</keyword>
<evidence type="ECO:0000256" key="6">
    <source>
        <dbReference type="ARBA" id="ARBA00022833"/>
    </source>
</evidence>
<dbReference type="EC" id="2.3.1.286" evidence="2"/>
<dbReference type="Pfam" id="PF02146">
    <property type="entry name" value="SIR2"/>
    <property type="match status" value="1"/>
</dbReference>
<comment type="catalytic activity">
    <reaction evidence="12">
        <text>N(6)-decanoyl-L-lysyl-[protein] + NAD(+) + H2O = 2''-O-decanoyl-ADP-D-ribose + nicotinamide + L-lysyl-[protein]</text>
        <dbReference type="Rhea" id="RHEA:70631"/>
        <dbReference type="Rhea" id="RHEA-COMP:9752"/>
        <dbReference type="Rhea" id="RHEA-COMP:17932"/>
        <dbReference type="ChEBI" id="CHEBI:15377"/>
        <dbReference type="ChEBI" id="CHEBI:17154"/>
        <dbReference type="ChEBI" id="CHEBI:29969"/>
        <dbReference type="ChEBI" id="CHEBI:57540"/>
        <dbReference type="ChEBI" id="CHEBI:143222"/>
        <dbReference type="ChEBI" id="CHEBI:189688"/>
    </reaction>
    <physiologicalReaction direction="left-to-right" evidence="12">
        <dbReference type="Rhea" id="RHEA:70632"/>
    </physiologicalReaction>
</comment>
<evidence type="ECO:0000256" key="13">
    <source>
        <dbReference type="ARBA" id="ARBA00051105"/>
    </source>
</evidence>
<feature type="active site" description="Proton acceptor" evidence="19">
    <location>
        <position position="196"/>
    </location>
</feature>
<feature type="compositionally biased region" description="Pro residues" evidence="20">
    <location>
        <begin position="1"/>
        <end position="15"/>
    </location>
</feature>
<evidence type="ECO:0000256" key="12">
    <source>
        <dbReference type="ARBA" id="ARBA00050237"/>
    </source>
</evidence>
<comment type="catalytic activity">
    <reaction evidence="11">
        <text>N(6)-acetyl-L-lysyl-[protein] + NAD(+) + H2O = 2''-O-acetyl-ADP-D-ribose + nicotinamide + L-lysyl-[protein]</text>
        <dbReference type="Rhea" id="RHEA:43636"/>
        <dbReference type="Rhea" id="RHEA-COMP:9752"/>
        <dbReference type="Rhea" id="RHEA-COMP:10731"/>
        <dbReference type="ChEBI" id="CHEBI:15377"/>
        <dbReference type="ChEBI" id="CHEBI:17154"/>
        <dbReference type="ChEBI" id="CHEBI:29969"/>
        <dbReference type="ChEBI" id="CHEBI:57540"/>
        <dbReference type="ChEBI" id="CHEBI:61930"/>
        <dbReference type="ChEBI" id="CHEBI:83767"/>
        <dbReference type="EC" id="2.3.1.286"/>
    </reaction>
    <physiologicalReaction direction="left-to-right" evidence="11">
        <dbReference type="Rhea" id="RHEA:43637"/>
    </physiologicalReaction>
</comment>
<evidence type="ECO:0000256" key="19">
    <source>
        <dbReference type="PROSITE-ProRule" id="PRU00236"/>
    </source>
</evidence>
<evidence type="ECO:0000256" key="10">
    <source>
        <dbReference type="ARBA" id="ARBA00043038"/>
    </source>
</evidence>
<evidence type="ECO:0000259" key="21">
    <source>
        <dbReference type="PROSITE" id="PS50305"/>
    </source>
</evidence>
<feature type="compositionally biased region" description="Basic and acidic residues" evidence="20">
    <location>
        <begin position="30"/>
        <end position="41"/>
    </location>
</feature>
<name>A0AAJ7X6K6_PETMA</name>
<comment type="subunit">
    <text evidence="16">Interacts with UBTF and the RNA polymerase I complex. Interacts with components of the B-WICH complex, such as MYBBP1A, SMARCA5/SNF2H and BAZ1B/WSTF. Interacts with ELK4, leading to stabilization at target promoters for H3K18Ac deacetylation. Interacts with histone H2A and/or histone H2B. Interacts with DNMT1. Interacts with SIRT1.</text>
</comment>
<dbReference type="GO" id="GO:0046872">
    <property type="term" value="F:metal ion binding"/>
    <property type="evidence" value="ECO:0007669"/>
    <property type="project" value="UniProtKB-KW"/>
</dbReference>
<evidence type="ECO:0000256" key="2">
    <source>
        <dbReference type="ARBA" id="ARBA00012928"/>
    </source>
</evidence>
<evidence type="ECO:0000256" key="1">
    <source>
        <dbReference type="ARBA" id="ARBA00001947"/>
    </source>
</evidence>
<keyword evidence="22" id="KW-1185">Reference proteome</keyword>
<evidence type="ECO:0000256" key="11">
    <source>
        <dbReference type="ARBA" id="ARBA00050163"/>
    </source>
</evidence>
<dbReference type="KEGG" id="pmrn:116949674"/>
<comment type="cofactor">
    <cofactor evidence="1">
        <name>Zn(2+)</name>
        <dbReference type="ChEBI" id="CHEBI:29105"/>
    </cofactor>
</comment>
<evidence type="ECO:0000256" key="4">
    <source>
        <dbReference type="ARBA" id="ARBA00022679"/>
    </source>
</evidence>
<dbReference type="FunFam" id="3.40.50.1220:FF:000038">
    <property type="entry name" value="NAD-dependent protein deacetylase sirtuin-6 isoform X2"/>
    <property type="match status" value="1"/>
</dbReference>
<dbReference type="SUPFAM" id="SSF52467">
    <property type="entry name" value="DHS-like NAD/FAD-binding domain"/>
    <property type="match status" value="1"/>
</dbReference>
<feature type="region of interest" description="Disordered" evidence="20">
    <location>
        <begin position="1"/>
        <end position="44"/>
    </location>
</feature>
<evidence type="ECO:0000256" key="9">
    <source>
        <dbReference type="ARBA" id="ARBA00041832"/>
    </source>
</evidence>
<sequence>MAPPPLSPPPPPPPSSREARKAEAAAQRRRREERAENEKRLRTVVTRCPSSWSPAEHAALSACPELWQRLRRREERTRAVRGRSDERHESAEELQRKVFLLAEAVRGARCLIAYTGAGISTAAAIPDYRGPRGVWTLLKRGQSVGMVELSDAEPTLTHMCLAQLHREGLVQHVVSQNCDGLHVRSGLAPNALSELHGNMYMEACSMCGRQVVRLFDVTERTGVRRHETGRACEGPAGCGGPLRDTIVHFGERGTLERPLNWAGAAGAARKADAILCLGSSLKVLRRYPCLWGMERPPAQRPKLYIVNLQWTPKDAAAELKIHAACDEVLRLLMQQLGLGIPAYSRDTDPIFLMATPLSPGEEGSHSRRPIAPAATLAAVGPEPLCVIAQRSAGAFAAGEEAARPKGERTGLAAAPVEECELPYGTGEDVARAGGGGKVAVAGSLAAPGWFGKGLAKSRRVKRRKR</sequence>
<dbReference type="GO" id="GO:0010468">
    <property type="term" value="P:regulation of gene expression"/>
    <property type="evidence" value="ECO:0007669"/>
    <property type="project" value="UniProtKB-ARBA"/>
</dbReference>
<dbReference type="Gene3D" id="2.20.28.200">
    <property type="match status" value="1"/>
</dbReference>
<dbReference type="InterPro" id="IPR026590">
    <property type="entry name" value="Ssirtuin_cat_dom"/>
</dbReference>
<dbReference type="GO" id="GO:0005634">
    <property type="term" value="C:nucleus"/>
    <property type="evidence" value="ECO:0007669"/>
    <property type="project" value="TreeGrafter"/>
</dbReference>
<keyword evidence="3" id="KW-0597">Phosphoprotein</keyword>
<evidence type="ECO:0000256" key="20">
    <source>
        <dbReference type="SAM" id="MobiDB-lite"/>
    </source>
</evidence>
<evidence type="ECO:0000256" key="16">
    <source>
        <dbReference type="ARBA" id="ARBA00062653"/>
    </source>
</evidence>
<dbReference type="Proteomes" id="UP001318040">
    <property type="component" value="Chromosome 37"/>
</dbReference>
<comment type="catalytic activity">
    <reaction evidence="13">
        <text>N(6)-succinyl-L-lysyl-[protein] + NAD(+) + H2O = 2''-O-succinyl-ADP-D-ribose + nicotinamide + L-lysyl-[protein]</text>
        <dbReference type="Rhea" id="RHEA:47668"/>
        <dbReference type="Rhea" id="RHEA-COMP:9752"/>
        <dbReference type="Rhea" id="RHEA-COMP:11877"/>
        <dbReference type="ChEBI" id="CHEBI:15377"/>
        <dbReference type="ChEBI" id="CHEBI:17154"/>
        <dbReference type="ChEBI" id="CHEBI:29969"/>
        <dbReference type="ChEBI" id="CHEBI:57540"/>
        <dbReference type="ChEBI" id="CHEBI:87830"/>
        <dbReference type="ChEBI" id="CHEBI:87832"/>
    </reaction>
    <physiologicalReaction direction="left-to-right" evidence="13">
        <dbReference type="Rhea" id="RHEA:47669"/>
    </physiologicalReaction>
</comment>
<evidence type="ECO:0000256" key="15">
    <source>
        <dbReference type="ARBA" id="ARBA00052763"/>
    </source>
</evidence>
<gene>
    <name evidence="23" type="primary">SIRT7</name>
</gene>
<protein>
    <recommendedName>
        <fullName evidence="17">NAD-dependent protein deacetylase sirtuin-7</fullName>
        <ecNumber evidence="2">2.3.1.286</ecNumber>
    </recommendedName>
    <alternativeName>
        <fullName evidence="18">NAD-dependent protein deacylase sirtuin-7</fullName>
    </alternativeName>
    <alternativeName>
        <fullName evidence="10">Regulatory protein SIR2 homolog 7</fullName>
    </alternativeName>
    <alternativeName>
        <fullName evidence="9">SIR2-like protein 7</fullName>
    </alternativeName>
</protein>
<keyword evidence="7" id="KW-0520">NAD</keyword>
<proteinExistence type="inferred from homology"/>
<feature type="binding site" evidence="19">
    <location>
        <position position="204"/>
    </location>
    <ligand>
        <name>Zn(2+)</name>
        <dbReference type="ChEBI" id="CHEBI:29105"/>
    </ligand>
</feature>
<feature type="binding site" evidence="19">
    <location>
        <position position="207"/>
    </location>
    <ligand>
        <name>Zn(2+)</name>
        <dbReference type="ChEBI" id="CHEBI:29105"/>
    </ligand>
</feature>
<evidence type="ECO:0000313" key="23">
    <source>
        <dbReference type="RefSeq" id="XP_032823130.1"/>
    </source>
</evidence>
<dbReference type="GO" id="GO:0010821">
    <property type="term" value="P:regulation of mitochondrion organization"/>
    <property type="evidence" value="ECO:0007669"/>
    <property type="project" value="UniProtKB-ARBA"/>
</dbReference>
<dbReference type="FunFam" id="2.20.28.200:FF:000002">
    <property type="entry name" value="NAD-dependent deacetylase sirtuin-7"/>
    <property type="match status" value="1"/>
</dbReference>
<accession>A0AAJ7X6K6</accession>
<feature type="binding site" evidence="19">
    <location>
        <position position="238"/>
    </location>
    <ligand>
        <name>Zn(2+)</name>
        <dbReference type="ChEBI" id="CHEBI:29105"/>
    </ligand>
</feature>
<dbReference type="GO" id="GO:0140861">
    <property type="term" value="P:DNA repair-dependent chromatin remodeling"/>
    <property type="evidence" value="ECO:0007669"/>
    <property type="project" value="UniProtKB-ARBA"/>
</dbReference>
<dbReference type="GO" id="GO:0070403">
    <property type="term" value="F:NAD+ binding"/>
    <property type="evidence" value="ECO:0007669"/>
    <property type="project" value="InterPro"/>
</dbReference>
<feature type="binding site" evidence="19">
    <location>
        <position position="232"/>
    </location>
    <ligand>
        <name>Zn(2+)</name>
        <dbReference type="ChEBI" id="CHEBI:29105"/>
    </ligand>
</feature>
<comment type="similarity">
    <text evidence="8">Belongs to the sirtuin family. Class IV subfamily.</text>
</comment>
<feature type="domain" description="Deacetylase sirtuin-type" evidence="21">
    <location>
        <begin position="91"/>
        <end position="339"/>
    </location>
</feature>
<comment type="catalytic activity">
    <reaction evidence="15">
        <text>N(6)-glutaryl-L-lysyl-[protein] + NAD(+) + H2O = 2''-O-glutaryl-ADP-D-ribose + nicotinamide + L-lysyl-[protein]</text>
        <dbReference type="Rhea" id="RHEA:47664"/>
        <dbReference type="Rhea" id="RHEA-COMP:9752"/>
        <dbReference type="Rhea" id="RHEA-COMP:11875"/>
        <dbReference type="ChEBI" id="CHEBI:15377"/>
        <dbReference type="ChEBI" id="CHEBI:17154"/>
        <dbReference type="ChEBI" id="CHEBI:29969"/>
        <dbReference type="ChEBI" id="CHEBI:57540"/>
        <dbReference type="ChEBI" id="CHEBI:87828"/>
        <dbReference type="ChEBI" id="CHEBI:87829"/>
    </reaction>
    <physiologicalReaction direction="left-to-right" evidence="15">
        <dbReference type="Rhea" id="RHEA:47665"/>
    </physiologicalReaction>
</comment>
<dbReference type="InterPro" id="IPR029035">
    <property type="entry name" value="DHS-like_NAD/FAD-binding_dom"/>
</dbReference>
<dbReference type="Gene3D" id="3.40.50.1220">
    <property type="entry name" value="TPP-binding domain"/>
    <property type="match status" value="1"/>
</dbReference>
<evidence type="ECO:0000256" key="14">
    <source>
        <dbReference type="ARBA" id="ARBA00051399"/>
    </source>
</evidence>
<comment type="catalytic activity">
    <reaction evidence="14">
        <text>N(6)-propanoyl-L-lysyl-[protein] + NAD(+) + H2O = 3''-O-propanoyl-ADP-D-ribose + nicotinamide + L-lysyl-[protein]</text>
        <dbReference type="Rhea" id="RHEA:23500"/>
        <dbReference type="Rhea" id="RHEA-COMP:9752"/>
        <dbReference type="Rhea" id="RHEA-COMP:13758"/>
        <dbReference type="ChEBI" id="CHEBI:15377"/>
        <dbReference type="ChEBI" id="CHEBI:17154"/>
        <dbReference type="ChEBI" id="CHEBI:29969"/>
        <dbReference type="ChEBI" id="CHEBI:57540"/>
        <dbReference type="ChEBI" id="CHEBI:138019"/>
        <dbReference type="ChEBI" id="CHEBI:145015"/>
    </reaction>
    <physiologicalReaction direction="left-to-right" evidence="14">
        <dbReference type="Rhea" id="RHEA:23501"/>
    </physiologicalReaction>
</comment>
<evidence type="ECO:0000256" key="5">
    <source>
        <dbReference type="ARBA" id="ARBA00022723"/>
    </source>
</evidence>